<proteinExistence type="predicted"/>
<gene>
    <name evidence="2" type="ORF">Plil01_001058900</name>
</gene>
<organism evidence="2 3">
    <name type="scientific">Phytophthora lilii</name>
    <dbReference type="NCBI Taxonomy" id="2077276"/>
    <lineage>
        <taxon>Eukaryota</taxon>
        <taxon>Sar</taxon>
        <taxon>Stramenopiles</taxon>
        <taxon>Oomycota</taxon>
        <taxon>Peronosporomycetes</taxon>
        <taxon>Peronosporales</taxon>
        <taxon>Peronosporaceae</taxon>
        <taxon>Phytophthora</taxon>
    </lineage>
</organism>
<feature type="region of interest" description="Disordered" evidence="1">
    <location>
        <begin position="1"/>
        <end position="36"/>
    </location>
</feature>
<name>A0A9W6U596_9STRA</name>
<sequence length="164" mass="18699">MRLRVWAGARPPAKSQAKEQHAAHQSFGSSLPEPLPTTKFELHPQRTMGAWMMIHQKRQLIEKPSECPAMAQHELAAWAKRTFKLKRAPTQSTISDILRAAPAIMSEAYGDGKRRKPLEVTTLALEQKLWAWIQFVEALDVCISRKLIRMKAQDLQTELCDAWT</sequence>
<dbReference type="AlphaFoldDB" id="A0A9W6U596"/>
<accession>A0A9W6U596</accession>
<dbReference type="OrthoDB" id="109172at2759"/>
<keyword evidence="3" id="KW-1185">Reference proteome</keyword>
<evidence type="ECO:0000256" key="1">
    <source>
        <dbReference type="SAM" id="MobiDB-lite"/>
    </source>
</evidence>
<dbReference type="Proteomes" id="UP001165083">
    <property type="component" value="Unassembled WGS sequence"/>
</dbReference>
<reference evidence="2" key="1">
    <citation type="submission" date="2023-04" db="EMBL/GenBank/DDBJ databases">
        <title>Phytophthora lilii NBRC 32176.</title>
        <authorList>
            <person name="Ichikawa N."/>
            <person name="Sato H."/>
            <person name="Tonouchi N."/>
        </authorList>
    </citation>
    <scope>NUCLEOTIDE SEQUENCE</scope>
    <source>
        <strain evidence="2">NBRC 32176</strain>
    </source>
</reference>
<comment type="caution">
    <text evidence="2">The sequence shown here is derived from an EMBL/GenBank/DDBJ whole genome shotgun (WGS) entry which is preliminary data.</text>
</comment>
<evidence type="ECO:0000313" key="2">
    <source>
        <dbReference type="EMBL" id="GMF25617.1"/>
    </source>
</evidence>
<dbReference type="Gene3D" id="1.10.10.60">
    <property type="entry name" value="Homeodomain-like"/>
    <property type="match status" value="1"/>
</dbReference>
<protein>
    <submittedName>
        <fullName evidence="2">Unnamed protein product</fullName>
    </submittedName>
</protein>
<dbReference type="EMBL" id="BSXW01000562">
    <property type="protein sequence ID" value="GMF25617.1"/>
    <property type="molecule type" value="Genomic_DNA"/>
</dbReference>
<evidence type="ECO:0000313" key="3">
    <source>
        <dbReference type="Proteomes" id="UP001165083"/>
    </source>
</evidence>